<dbReference type="EMBL" id="VDLU01000003">
    <property type="protein sequence ID" value="TNJ28001.1"/>
    <property type="molecule type" value="Genomic_DNA"/>
</dbReference>
<dbReference type="Proteomes" id="UP000315496">
    <property type="component" value="Chromosome 3"/>
</dbReference>
<dbReference type="OrthoDB" id="10253964at2759"/>
<comment type="caution">
    <text evidence="1">The sequence shown here is derived from an EMBL/GenBank/DDBJ whole genome shotgun (WGS) entry which is preliminary data.</text>
</comment>
<dbReference type="VEuPathDB" id="GiardiaDB:GMRT_13486"/>
<keyword evidence="2" id="KW-1185">Reference proteome</keyword>
<sequence>MPLLSVPSLIPQTPPLLLINHPSSHPQICARLDSLWGSQQPGLELRAGPFQGVSYETVETIPDYGDSTVLLKAELANYSERSEEAVFNMLSDEALSDLTRFPAAVLYLIEYSVHSPAEVLHQFYSSIVESLGILRQRFSGIGSFPLIVLLVPMGGIVPSHYVQLVEEFITNLIRTAGLQRHQLVHLVNPMQAFPQLLSSLIAVGHEFLTGLARRIEAFPTTFSQCLPRSGERLRSKLLLMGMIRASYFLGVAALLQVPASDLARHAEYALQLHLSSPFLAMLQRGVPGTQHIVDYYQTITLALAQHYEMVGPSTEVILLLASYIRLLGEARLPLKYVGGVLRMLRTPTGVLQASECVESFPSTVEAPDSKTLMSSPILDSDLASASPRQSHSPLPVVYGIFDMNVDRSVSADQFFFSYIKAILALIQLPLRDTFVFSERRKWVSHAHKVMVRLATLALLGELLRIVGLSLGVSASELADIPCPAGQLAEYIKAQNESPLRFVLDFCSRTTDPTVFLVRDGIASMADIQRLIAIIASSVATDFEEPLRKLQHVSLRLRGRLPAGESLDRFMCFLTPDPYLGAISLCCTEILNGLDNIPKDLISTSALANYDKPLYAGSLEACICAASDIAENGLRDFLFARTLDGTGNVITLLRQLAEALHERAVRTLFDYAISASIKASSMTGVLALPSISADARMKLLTLAIYAQLTGRDDIYLECTLDDCLKNSLEETLTNFRQLFSITALVRCLDGWNLSQLSTHLSQRLPIILSAKGIPDRLRAYLLAESFSLLSNVLICARLDSKGVTSFFFGSQLLRPDTAVPSLDDLPVDLLKQLIRSLAEGSGVQTQSVPGYPLRLISLSWDKESYFVSNTAVLSARLSIPSILSTIFKDVGVSLFLRFEGKTPASPIPFVAKYKMAECAEVELEVCRVLITDQIAREVTHLTLNSFQLQFSISKTEPATYAFLAEYSDLVALKEREERFASTRFYSHGEGRLDCLIRHTQRCFSFVGHLRPAISGPVCRVKCGYCLGSPNLYAGLPFVFFLLLYSGQTLDSCQLAVSYQLQPTLAETVTVSGAQYRTTSTASMPLITLAALWGGKEVHVPENQSQLNLALGLNANNTVVIPLIITPTVPCYLQLSFSLGDGQRTILLTPQLVDPSSPTLNDSIPTPTPTPTCCPLFVQAPVTLTVQTHKTSDVGAWHILSLTGLFKEAVTVRNVTLLPQGNSLRLKNSSGVQDILCPPGSLFTVVVEEKPGTSMKDATSEEGVPRGYTIQYIDQPRRPFCILEYSIEQPPLPQLGGETERTLLMQQVFRGLIYAELPVM</sequence>
<proteinExistence type="predicted"/>
<name>A0A4Z1T6B1_GIAMU</name>
<evidence type="ECO:0000313" key="1">
    <source>
        <dbReference type="EMBL" id="TNJ28001.1"/>
    </source>
</evidence>
<reference evidence="1 2" key="1">
    <citation type="submission" date="2019-05" db="EMBL/GenBank/DDBJ databases">
        <title>The compact genome of Giardia muris reveals important steps in the evolution of intestinal protozoan parasites.</title>
        <authorList>
            <person name="Xu F."/>
            <person name="Jimenez-Gonzalez A."/>
            <person name="Einarsson E."/>
            <person name="Astvaldsson A."/>
            <person name="Peirasmaki D."/>
            <person name="Eckmann L."/>
            <person name="Andersson J.O."/>
            <person name="Svard S.G."/>
            <person name="Jerlstrom-Hultqvist J."/>
        </authorList>
    </citation>
    <scope>NUCLEOTIDE SEQUENCE [LARGE SCALE GENOMIC DNA]</scope>
    <source>
        <strain evidence="1 2">Roberts-Thomson</strain>
    </source>
</reference>
<protein>
    <submittedName>
        <fullName evidence="1">Uncharacterized protein</fullName>
    </submittedName>
</protein>
<accession>A0A4Z1T6B1</accession>
<evidence type="ECO:0000313" key="2">
    <source>
        <dbReference type="Proteomes" id="UP000315496"/>
    </source>
</evidence>
<organism evidence="1 2">
    <name type="scientific">Giardia muris</name>
    <dbReference type="NCBI Taxonomy" id="5742"/>
    <lineage>
        <taxon>Eukaryota</taxon>
        <taxon>Metamonada</taxon>
        <taxon>Diplomonadida</taxon>
        <taxon>Hexamitidae</taxon>
        <taxon>Giardiinae</taxon>
        <taxon>Giardia</taxon>
    </lineage>
</organism>
<gene>
    <name evidence="1" type="ORF">GMRT_13486</name>
</gene>